<dbReference type="EMBL" id="PITK01000225">
    <property type="protein sequence ID" value="TBU18879.1"/>
    <property type="molecule type" value="Genomic_DNA"/>
</dbReference>
<dbReference type="AlphaFoldDB" id="A0A4Q9LZC8"/>
<reference evidence="2 3" key="1">
    <citation type="submission" date="2017-12" db="EMBL/GenBank/DDBJ databases">
        <authorList>
            <person name="Pombert J.-F."/>
            <person name="Haag K.L."/>
            <person name="Ebert D."/>
        </authorList>
    </citation>
    <scope>NUCLEOTIDE SEQUENCE [LARGE SCALE GENOMIC DNA]</scope>
    <source>
        <strain evidence="2">IL-G-3</strain>
    </source>
</reference>
<dbReference type="VEuPathDB" id="MicrosporidiaDB:CWI38_0225p0030"/>
<protein>
    <submittedName>
        <fullName evidence="2">Uncharacterized protein</fullName>
    </submittedName>
</protein>
<comment type="caution">
    <text evidence="2">The sequence shown here is derived from an EMBL/GenBank/DDBJ whole genome shotgun (WGS) entry which is preliminary data.</text>
</comment>
<name>A0A4Q9LZC8_9MICR</name>
<feature type="chain" id="PRO_5021008787" evidence="1">
    <location>
        <begin position="18"/>
        <end position="110"/>
    </location>
</feature>
<evidence type="ECO:0000313" key="2">
    <source>
        <dbReference type="EMBL" id="TBU18879.1"/>
    </source>
</evidence>
<feature type="signal peptide" evidence="1">
    <location>
        <begin position="1"/>
        <end position="17"/>
    </location>
</feature>
<accession>A0A4Q9LZC8</accession>
<gene>
    <name evidence="2" type="ORF">CWI38_0225p0030</name>
</gene>
<proteinExistence type="predicted"/>
<sequence length="110" mass="13212">MFLLYIMMVFTINPLLGEVQKSTNNDNIREIKLYYKIPEGLRLEDINFKHDDHSISIMYYKKMESEDITYWTRVKGLKYKYVNSQIKNSRISLENIKLVVTLECEYENDS</sequence>
<keyword evidence="3" id="KW-1185">Reference proteome</keyword>
<keyword evidence="1" id="KW-0732">Signal</keyword>
<dbReference type="Proteomes" id="UP000292282">
    <property type="component" value="Unassembled WGS sequence"/>
</dbReference>
<evidence type="ECO:0000313" key="3">
    <source>
        <dbReference type="Proteomes" id="UP000292282"/>
    </source>
</evidence>
<evidence type="ECO:0000256" key="1">
    <source>
        <dbReference type="SAM" id="SignalP"/>
    </source>
</evidence>
<organism evidence="2 3">
    <name type="scientific">Hamiltosporidium tvaerminnensis</name>
    <dbReference type="NCBI Taxonomy" id="1176355"/>
    <lineage>
        <taxon>Eukaryota</taxon>
        <taxon>Fungi</taxon>
        <taxon>Fungi incertae sedis</taxon>
        <taxon>Microsporidia</taxon>
        <taxon>Dubosqiidae</taxon>
        <taxon>Hamiltosporidium</taxon>
    </lineage>
</organism>